<evidence type="ECO:0000256" key="2">
    <source>
        <dbReference type="ARBA" id="ARBA00023015"/>
    </source>
</evidence>
<dbReference type="PROSITE" id="PS00041">
    <property type="entry name" value="HTH_ARAC_FAMILY_1"/>
    <property type="match status" value="1"/>
</dbReference>
<keyword evidence="5" id="KW-0804">Transcription</keyword>
<dbReference type="InterPro" id="IPR014710">
    <property type="entry name" value="RmlC-like_jellyroll"/>
</dbReference>
<dbReference type="InterPro" id="IPR037923">
    <property type="entry name" value="HTH-like"/>
</dbReference>
<dbReference type="InterPro" id="IPR018060">
    <property type="entry name" value="HTH_AraC"/>
</dbReference>
<dbReference type="PANTHER" id="PTHR46796:SF13">
    <property type="entry name" value="HTH-TYPE TRANSCRIPTIONAL ACTIVATOR RHAS"/>
    <property type="match status" value="1"/>
</dbReference>
<keyword evidence="4" id="KW-0010">Activator</keyword>
<evidence type="ECO:0000256" key="3">
    <source>
        <dbReference type="ARBA" id="ARBA00023125"/>
    </source>
</evidence>
<dbReference type="InterPro" id="IPR018062">
    <property type="entry name" value="HTH_AraC-typ_CS"/>
</dbReference>
<dbReference type="Gene3D" id="1.10.10.60">
    <property type="entry name" value="Homeodomain-like"/>
    <property type="match status" value="1"/>
</dbReference>
<dbReference type="EMBL" id="CP091430">
    <property type="protein sequence ID" value="UVI27480.1"/>
    <property type="molecule type" value="Genomic_DNA"/>
</dbReference>
<dbReference type="Proteomes" id="UP001057877">
    <property type="component" value="Chromosome"/>
</dbReference>
<name>A0ABY5S4I5_9BACL</name>
<dbReference type="InterPro" id="IPR003313">
    <property type="entry name" value="AraC-bd"/>
</dbReference>
<dbReference type="InterPro" id="IPR050204">
    <property type="entry name" value="AraC_XylS_family_regulators"/>
</dbReference>
<keyword evidence="8" id="KW-1185">Reference proteome</keyword>
<proteinExistence type="predicted"/>
<gene>
    <name evidence="7" type="ORF">L1F29_18595</name>
</gene>
<accession>A0ABY5S4I5</accession>
<sequence length="283" mass="33017">MRNLNRDWVEGPWSAHIYSVDIGTYDSLNLVDRIFPYWIISYVKEGLVETSCRGETYTVRAGDVMLHPPHVPFSERANGSGVHLWMQATISSNHDFDLFSLYRVTPVVTVLEAEDYESVFRKLIHCWQRHDRPFRDLRLTACTLQLVEHILNGWERNGCPERPESFDADGSRFSRLLGHLASRLNEKLTREDMAALVRLNANYLDRAFKSRYGVTPMQMLRNLRLKHARLFLEQTDETIETIASRCGLTDASYLCKQFKKQYGELPGEYRHSVRANRLNDRYL</sequence>
<dbReference type="RefSeq" id="WP_258383568.1">
    <property type="nucleotide sequence ID" value="NZ_CP091430.1"/>
</dbReference>
<dbReference type="Gene3D" id="2.60.120.10">
    <property type="entry name" value="Jelly Rolls"/>
    <property type="match status" value="1"/>
</dbReference>
<evidence type="ECO:0000256" key="4">
    <source>
        <dbReference type="ARBA" id="ARBA00023159"/>
    </source>
</evidence>
<dbReference type="SMART" id="SM00342">
    <property type="entry name" value="HTH_ARAC"/>
    <property type="match status" value="1"/>
</dbReference>
<dbReference type="SUPFAM" id="SSF51215">
    <property type="entry name" value="Regulatory protein AraC"/>
    <property type="match status" value="1"/>
</dbReference>
<feature type="domain" description="HTH araC/xylS-type" evidence="6">
    <location>
        <begin position="174"/>
        <end position="272"/>
    </location>
</feature>
<evidence type="ECO:0000256" key="5">
    <source>
        <dbReference type="ARBA" id="ARBA00023163"/>
    </source>
</evidence>
<dbReference type="Pfam" id="PF02311">
    <property type="entry name" value="AraC_binding"/>
    <property type="match status" value="1"/>
</dbReference>
<keyword evidence="3" id="KW-0238">DNA-binding</keyword>
<dbReference type="InterPro" id="IPR009057">
    <property type="entry name" value="Homeodomain-like_sf"/>
</dbReference>
<keyword evidence="2" id="KW-0805">Transcription regulation</keyword>
<dbReference type="PANTHER" id="PTHR46796">
    <property type="entry name" value="HTH-TYPE TRANSCRIPTIONAL ACTIVATOR RHAS-RELATED"/>
    <property type="match status" value="1"/>
</dbReference>
<protein>
    <submittedName>
        <fullName evidence="7">AraC family transcriptional regulator</fullName>
    </submittedName>
</protein>
<organism evidence="7 8">
    <name type="scientific">Paenibacillus spongiae</name>
    <dbReference type="NCBI Taxonomy" id="2909671"/>
    <lineage>
        <taxon>Bacteria</taxon>
        <taxon>Bacillati</taxon>
        <taxon>Bacillota</taxon>
        <taxon>Bacilli</taxon>
        <taxon>Bacillales</taxon>
        <taxon>Paenibacillaceae</taxon>
        <taxon>Paenibacillus</taxon>
    </lineage>
</organism>
<reference evidence="7" key="1">
    <citation type="submission" date="2022-01" db="EMBL/GenBank/DDBJ databases">
        <title>Paenibacillus spongiae sp. nov., isolated from marine sponge.</title>
        <authorList>
            <person name="Li Z."/>
            <person name="Zhang M."/>
        </authorList>
    </citation>
    <scope>NUCLEOTIDE SEQUENCE</scope>
    <source>
        <strain evidence="7">PHS-Z3</strain>
    </source>
</reference>
<dbReference type="SUPFAM" id="SSF46689">
    <property type="entry name" value="Homeodomain-like"/>
    <property type="match status" value="2"/>
</dbReference>
<evidence type="ECO:0000259" key="6">
    <source>
        <dbReference type="PROSITE" id="PS01124"/>
    </source>
</evidence>
<dbReference type="PROSITE" id="PS01124">
    <property type="entry name" value="HTH_ARAC_FAMILY_2"/>
    <property type="match status" value="1"/>
</dbReference>
<evidence type="ECO:0000313" key="8">
    <source>
        <dbReference type="Proteomes" id="UP001057877"/>
    </source>
</evidence>
<evidence type="ECO:0000313" key="7">
    <source>
        <dbReference type="EMBL" id="UVI27480.1"/>
    </source>
</evidence>
<evidence type="ECO:0000256" key="1">
    <source>
        <dbReference type="ARBA" id="ARBA00022490"/>
    </source>
</evidence>
<dbReference type="Pfam" id="PF12833">
    <property type="entry name" value="HTH_18"/>
    <property type="match status" value="1"/>
</dbReference>
<keyword evidence="1" id="KW-0963">Cytoplasm</keyword>